<feature type="compositionally biased region" description="Low complexity" evidence="1">
    <location>
        <begin position="9"/>
        <end position="23"/>
    </location>
</feature>
<name>A0A2S9MPQ6_9BURK</name>
<dbReference type="AlphaFoldDB" id="A0A2S9MPQ6"/>
<feature type="region of interest" description="Disordered" evidence="1">
    <location>
        <begin position="1"/>
        <end position="60"/>
    </location>
</feature>
<feature type="compositionally biased region" description="Basic residues" evidence="1">
    <location>
        <begin position="36"/>
        <end position="51"/>
    </location>
</feature>
<protein>
    <submittedName>
        <fullName evidence="2">Uncharacterized protein</fullName>
    </submittedName>
</protein>
<evidence type="ECO:0000313" key="3">
    <source>
        <dbReference type="Proteomes" id="UP000238982"/>
    </source>
</evidence>
<organism evidence="2 3">
    <name type="scientific">Burkholderia multivorans</name>
    <dbReference type="NCBI Taxonomy" id="87883"/>
    <lineage>
        <taxon>Bacteria</taxon>
        <taxon>Pseudomonadati</taxon>
        <taxon>Pseudomonadota</taxon>
        <taxon>Betaproteobacteria</taxon>
        <taxon>Burkholderiales</taxon>
        <taxon>Burkholderiaceae</taxon>
        <taxon>Burkholderia</taxon>
        <taxon>Burkholderia cepacia complex</taxon>
    </lineage>
</organism>
<evidence type="ECO:0000313" key="2">
    <source>
        <dbReference type="EMBL" id="PRF60714.1"/>
    </source>
</evidence>
<proteinExistence type="predicted"/>
<sequence length="60" mass="6222">MHADRGRTPTGPACGPDAPGAAGSRVRRTACGASVKVRRIVNRPQKRKATARRGAGSGRL</sequence>
<reference evidence="2 3" key="1">
    <citation type="submission" date="2018-03" db="EMBL/GenBank/DDBJ databases">
        <authorList>
            <person name="Keele B.F."/>
        </authorList>
    </citation>
    <scope>NUCLEOTIDE SEQUENCE [LARGE SCALE GENOMIC DNA]</scope>
    <source>
        <strain evidence="2 3">AU19729</strain>
    </source>
</reference>
<dbReference type="EMBL" id="PVGH01000059">
    <property type="protein sequence ID" value="PRF60714.1"/>
    <property type="molecule type" value="Genomic_DNA"/>
</dbReference>
<evidence type="ECO:0000256" key="1">
    <source>
        <dbReference type="SAM" id="MobiDB-lite"/>
    </source>
</evidence>
<comment type="caution">
    <text evidence="2">The sequence shown here is derived from an EMBL/GenBank/DDBJ whole genome shotgun (WGS) entry which is preliminary data.</text>
</comment>
<gene>
    <name evidence="2" type="ORF">C6Q15_15005</name>
</gene>
<dbReference type="Proteomes" id="UP000238982">
    <property type="component" value="Unassembled WGS sequence"/>
</dbReference>
<accession>A0A2S9MPQ6</accession>